<comment type="caution">
    <text evidence="3">The sequence shown here is derived from an EMBL/GenBank/DDBJ whole genome shotgun (WGS) entry which is preliminary data.</text>
</comment>
<feature type="transmembrane region" description="Helical" evidence="1">
    <location>
        <begin position="124"/>
        <end position="146"/>
    </location>
</feature>
<dbReference type="AlphaFoldDB" id="A0A2P5D8A8"/>
<keyword evidence="4" id="KW-1185">Reference proteome</keyword>
<keyword evidence="1" id="KW-0472">Membrane</keyword>
<dbReference type="Pfam" id="PF13456">
    <property type="entry name" value="RVT_3"/>
    <property type="match status" value="1"/>
</dbReference>
<keyword evidence="1" id="KW-0812">Transmembrane</keyword>
<name>A0A2P5D8A8_PARAD</name>
<dbReference type="EMBL" id="JXTB01000055">
    <property type="protein sequence ID" value="PON69543.1"/>
    <property type="molecule type" value="Genomic_DNA"/>
</dbReference>
<evidence type="ECO:0000256" key="1">
    <source>
        <dbReference type="SAM" id="Phobius"/>
    </source>
</evidence>
<evidence type="ECO:0000313" key="3">
    <source>
        <dbReference type="EMBL" id="PON69543.1"/>
    </source>
</evidence>
<keyword evidence="1" id="KW-1133">Transmembrane helix</keyword>
<evidence type="ECO:0000313" key="4">
    <source>
        <dbReference type="Proteomes" id="UP000237105"/>
    </source>
</evidence>
<accession>A0A2P5D8A8</accession>
<dbReference type="InterPro" id="IPR002156">
    <property type="entry name" value="RNaseH_domain"/>
</dbReference>
<proteinExistence type="predicted"/>
<sequence>MLQEFIFNKTTPTYTKKWSPLSHSGRQVNVDDAIPHNGDSFEIGIIFRNQLGEVRATMAKKCSSSPETFTPECLTFKEGLQLAINLDLMLKSIETDALNVISAIGRSSTLVVETSMEMLVVDTFFALGTLQLIALQNLLLVVQILICG</sequence>
<feature type="domain" description="RNase H type-1" evidence="2">
    <location>
        <begin position="42"/>
        <end position="120"/>
    </location>
</feature>
<organism evidence="3 4">
    <name type="scientific">Parasponia andersonii</name>
    <name type="common">Sponia andersonii</name>
    <dbReference type="NCBI Taxonomy" id="3476"/>
    <lineage>
        <taxon>Eukaryota</taxon>
        <taxon>Viridiplantae</taxon>
        <taxon>Streptophyta</taxon>
        <taxon>Embryophyta</taxon>
        <taxon>Tracheophyta</taxon>
        <taxon>Spermatophyta</taxon>
        <taxon>Magnoliopsida</taxon>
        <taxon>eudicotyledons</taxon>
        <taxon>Gunneridae</taxon>
        <taxon>Pentapetalae</taxon>
        <taxon>rosids</taxon>
        <taxon>fabids</taxon>
        <taxon>Rosales</taxon>
        <taxon>Cannabaceae</taxon>
        <taxon>Parasponia</taxon>
    </lineage>
</organism>
<gene>
    <name evidence="3" type="ORF">PanWU01x14_086660</name>
</gene>
<protein>
    <recommendedName>
        <fullName evidence="2">RNase H type-1 domain-containing protein</fullName>
    </recommendedName>
</protein>
<dbReference type="OrthoDB" id="1906820at2759"/>
<evidence type="ECO:0000259" key="2">
    <source>
        <dbReference type="Pfam" id="PF13456"/>
    </source>
</evidence>
<dbReference type="GO" id="GO:0004523">
    <property type="term" value="F:RNA-DNA hybrid ribonuclease activity"/>
    <property type="evidence" value="ECO:0007669"/>
    <property type="project" value="InterPro"/>
</dbReference>
<dbReference type="Proteomes" id="UP000237105">
    <property type="component" value="Unassembled WGS sequence"/>
</dbReference>
<dbReference type="GO" id="GO:0003676">
    <property type="term" value="F:nucleic acid binding"/>
    <property type="evidence" value="ECO:0007669"/>
    <property type="project" value="InterPro"/>
</dbReference>
<reference evidence="4" key="1">
    <citation type="submission" date="2016-06" db="EMBL/GenBank/DDBJ databases">
        <title>Parallel loss of symbiosis genes in relatives of nitrogen-fixing non-legume Parasponia.</title>
        <authorList>
            <person name="Van Velzen R."/>
            <person name="Holmer R."/>
            <person name="Bu F."/>
            <person name="Rutten L."/>
            <person name="Van Zeijl A."/>
            <person name="Liu W."/>
            <person name="Santuari L."/>
            <person name="Cao Q."/>
            <person name="Sharma T."/>
            <person name="Shen D."/>
            <person name="Roswanjaya Y."/>
            <person name="Wardhani T."/>
            <person name="Kalhor M.S."/>
            <person name="Jansen J."/>
            <person name="Van den Hoogen J."/>
            <person name="Gungor B."/>
            <person name="Hartog M."/>
            <person name="Hontelez J."/>
            <person name="Verver J."/>
            <person name="Yang W.-C."/>
            <person name="Schijlen E."/>
            <person name="Repin R."/>
            <person name="Schilthuizen M."/>
            <person name="Schranz E."/>
            <person name="Heidstra R."/>
            <person name="Miyata K."/>
            <person name="Fedorova E."/>
            <person name="Kohlen W."/>
            <person name="Bisseling T."/>
            <person name="Smit S."/>
            <person name="Geurts R."/>
        </authorList>
    </citation>
    <scope>NUCLEOTIDE SEQUENCE [LARGE SCALE GENOMIC DNA]</scope>
    <source>
        <strain evidence="4">cv. WU1-14</strain>
    </source>
</reference>